<evidence type="ECO:0000256" key="9">
    <source>
        <dbReference type="SAM" id="Phobius"/>
    </source>
</evidence>
<dbReference type="InterPro" id="IPR001789">
    <property type="entry name" value="Sig_transdc_resp-reg_receiver"/>
</dbReference>
<evidence type="ECO:0000256" key="2">
    <source>
        <dbReference type="ARBA" id="ARBA00004370"/>
    </source>
</evidence>
<dbReference type="GO" id="GO:0016020">
    <property type="term" value="C:membrane"/>
    <property type="evidence" value="ECO:0007669"/>
    <property type="project" value="UniProtKB-SubCell"/>
</dbReference>
<keyword evidence="9" id="KW-0472">Membrane</keyword>
<feature type="transmembrane region" description="Helical" evidence="9">
    <location>
        <begin position="12"/>
        <end position="33"/>
    </location>
</feature>
<comment type="catalytic activity">
    <reaction evidence="1">
        <text>ATP + protein L-histidine = ADP + protein N-phospho-L-histidine.</text>
        <dbReference type="EC" id="2.7.13.3"/>
    </reaction>
</comment>
<dbReference type="Gene3D" id="6.10.340.10">
    <property type="match status" value="1"/>
</dbReference>
<dbReference type="PANTHER" id="PTHR45339">
    <property type="entry name" value="HYBRID SIGNAL TRANSDUCTION HISTIDINE KINASE J"/>
    <property type="match status" value="1"/>
</dbReference>
<dbReference type="PANTHER" id="PTHR45339:SF1">
    <property type="entry name" value="HYBRID SIGNAL TRANSDUCTION HISTIDINE KINASE J"/>
    <property type="match status" value="1"/>
</dbReference>
<dbReference type="PROSITE" id="PS50110">
    <property type="entry name" value="RESPONSE_REGULATORY"/>
    <property type="match status" value="1"/>
</dbReference>
<dbReference type="InterPro" id="IPR036890">
    <property type="entry name" value="HATPase_C_sf"/>
</dbReference>
<dbReference type="PROSITE" id="PS50109">
    <property type="entry name" value="HIS_KIN"/>
    <property type="match status" value="1"/>
</dbReference>
<dbReference type="InterPro" id="IPR011006">
    <property type="entry name" value="CheY-like_superfamily"/>
</dbReference>
<evidence type="ECO:0000256" key="1">
    <source>
        <dbReference type="ARBA" id="ARBA00000085"/>
    </source>
</evidence>
<dbReference type="Gene3D" id="3.40.50.2300">
    <property type="match status" value="1"/>
</dbReference>
<dbReference type="Pfam" id="PF00672">
    <property type="entry name" value="HAMP"/>
    <property type="match status" value="1"/>
</dbReference>
<dbReference type="SUPFAM" id="SSF47384">
    <property type="entry name" value="Homodimeric domain of signal transducing histidine kinase"/>
    <property type="match status" value="1"/>
</dbReference>
<dbReference type="CDD" id="cd12914">
    <property type="entry name" value="PDC1_DGC_like"/>
    <property type="match status" value="1"/>
</dbReference>
<reference evidence="13 14" key="1">
    <citation type="submission" date="2016-12" db="EMBL/GenBank/DDBJ databases">
        <authorList>
            <person name="Song W.-J."/>
            <person name="Kurnit D.M."/>
        </authorList>
    </citation>
    <scope>NUCLEOTIDE SEQUENCE [LARGE SCALE GENOMIC DNA]</scope>
    <source>
        <strain evidence="13 14">DSM 11393</strain>
    </source>
</reference>
<organism evidence="13 14">
    <name type="scientific">Desulfovibrio litoralis DSM 11393</name>
    <dbReference type="NCBI Taxonomy" id="1121455"/>
    <lineage>
        <taxon>Bacteria</taxon>
        <taxon>Pseudomonadati</taxon>
        <taxon>Thermodesulfobacteriota</taxon>
        <taxon>Desulfovibrionia</taxon>
        <taxon>Desulfovibrionales</taxon>
        <taxon>Desulfovibrionaceae</taxon>
        <taxon>Desulfovibrio</taxon>
    </lineage>
</organism>
<dbReference type="CDD" id="cd16922">
    <property type="entry name" value="HATPase_EvgS-ArcB-TorS-like"/>
    <property type="match status" value="1"/>
</dbReference>
<evidence type="ECO:0000259" key="12">
    <source>
        <dbReference type="PROSITE" id="PS50885"/>
    </source>
</evidence>
<dbReference type="InterPro" id="IPR003594">
    <property type="entry name" value="HATPase_dom"/>
</dbReference>
<dbReference type="Gene3D" id="1.10.287.130">
    <property type="match status" value="1"/>
</dbReference>
<evidence type="ECO:0000259" key="10">
    <source>
        <dbReference type="PROSITE" id="PS50109"/>
    </source>
</evidence>
<evidence type="ECO:0000313" key="13">
    <source>
        <dbReference type="EMBL" id="SHN55301.1"/>
    </source>
</evidence>
<keyword evidence="4 8" id="KW-0597">Phosphoprotein</keyword>
<evidence type="ECO:0000256" key="8">
    <source>
        <dbReference type="PROSITE-ProRule" id="PRU00169"/>
    </source>
</evidence>
<evidence type="ECO:0000256" key="3">
    <source>
        <dbReference type="ARBA" id="ARBA00012438"/>
    </source>
</evidence>
<dbReference type="FunFam" id="3.30.565.10:FF:000010">
    <property type="entry name" value="Sensor histidine kinase RcsC"/>
    <property type="match status" value="1"/>
</dbReference>
<dbReference type="GO" id="GO:0000155">
    <property type="term" value="F:phosphorelay sensor kinase activity"/>
    <property type="evidence" value="ECO:0007669"/>
    <property type="project" value="InterPro"/>
</dbReference>
<protein>
    <recommendedName>
        <fullName evidence="3">histidine kinase</fullName>
        <ecNumber evidence="3">2.7.13.3</ecNumber>
    </recommendedName>
</protein>
<feature type="transmembrane region" description="Helical" evidence="9">
    <location>
        <begin position="294"/>
        <end position="314"/>
    </location>
</feature>
<dbReference type="Gene3D" id="3.30.565.10">
    <property type="entry name" value="Histidine kinase-like ATPase, C-terminal domain"/>
    <property type="match status" value="1"/>
</dbReference>
<dbReference type="InterPro" id="IPR036097">
    <property type="entry name" value="HisK_dim/P_sf"/>
</dbReference>
<dbReference type="InterPro" id="IPR003660">
    <property type="entry name" value="HAMP_dom"/>
</dbReference>
<dbReference type="SUPFAM" id="SSF55874">
    <property type="entry name" value="ATPase domain of HSP90 chaperone/DNA topoisomerase II/histidine kinase"/>
    <property type="match status" value="1"/>
</dbReference>
<evidence type="ECO:0000256" key="6">
    <source>
        <dbReference type="ARBA" id="ARBA00022777"/>
    </source>
</evidence>
<dbReference type="SMART" id="SM00448">
    <property type="entry name" value="REC"/>
    <property type="match status" value="1"/>
</dbReference>
<evidence type="ECO:0000313" key="14">
    <source>
        <dbReference type="Proteomes" id="UP000186469"/>
    </source>
</evidence>
<dbReference type="EMBL" id="FRDI01000003">
    <property type="protein sequence ID" value="SHN55301.1"/>
    <property type="molecule type" value="Genomic_DNA"/>
</dbReference>
<keyword evidence="5" id="KW-0808">Transferase</keyword>
<dbReference type="Pfam" id="PF02518">
    <property type="entry name" value="HATPase_c"/>
    <property type="match status" value="1"/>
</dbReference>
<keyword evidence="6 13" id="KW-0418">Kinase</keyword>
<dbReference type="SUPFAM" id="SSF52172">
    <property type="entry name" value="CheY-like"/>
    <property type="match status" value="1"/>
</dbReference>
<dbReference type="Pfam" id="PF00512">
    <property type="entry name" value="HisKA"/>
    <property type="match status" value="1"/>
</dbReference>
<accession>A0A1M7SA00</accession>
<dbReference type="PRINTS" id="PR00344">
    <property type="entry name" value="BCTRLSENSOR"/>
</dbReference>
<dbReference type="STRING" id="1121455.SAMN02745728_00655"/>
<dbReference type="Gene3D" id="3.30.450.20">
    <property type="entry name" value="PAS domain"/>
    <property type="match status" value="1"/>
</dbReference>
<evidence type="ECO:0000256" key="4">
    <source>
        <dbReference type="ARBA" id="ARBA00022553"/>
    </source>
</evidence>
<dbReference type="PROSITE" id="PS50885">
    <property type="entry name" value="HAMP"/>
    <property type="match status" value="1"/>
</dbReference>
<dbReference type="Proteomes" id="UP000186469">
    <property type="component" value="Unassembled WGS sequence"/>
</dbReference>
<dbReference type="Pfam" id="PF00072">
    <property type="entry name" value="Response_reg"/>
    <property type="match status" value="1"/>
</dbReference>
<name>A0A1M7SA00_9BACT</name>
<dbReference type="CDD" id="cd17546">
    <property type="entry name" value="REC_hyHK_CKI1_RcsC-like"/>
    <property type="match status" value="1"/>
</dbReference>
<feature type="domain" description="HAMP" evidence="12">
    <location>
        <begin position="315"/>
        <end position="367"/>
    </location>
</feature>
<proteinExistence type="predicted"/>
<dbReference type="InterPro" id="IPR004358">
    <property type="entry name" value="Sig_transdc_His_kin-like_C"/>
</dbReference>
<dbReference type="OrthoDB" id="9786919at2"/>
<sequence length="752" mass="83512">MVFRMHIGLKLKLVIPLIIIVALTLFISIGTVVKETESTLIAAGRERVLHSATIVGNSMAAQINRAKTDIRFAVNIPSFIYILNSNDLKWHKSREDFVKYVNALLQRIVSFSNDYDSFFVVNDQGLIISSSESSDVNQVNVSKEVWFQEVMKGEQVVLSLPFRKVKNGSPLVAVAGRLKHEAGFNGAIVGFINVSRATKNIFASNYNEGFNSVIISKDGMVRASSAESLIGSFVYKDKKWLEQITSQDSGYVEVNDMGVNKLVAFYKLPDLDFYALECVNIEHLLEPVRSIERLGWIVMFIAVLGACFVIYIIAMPVVRDLLSLASYADKVGAGQLDEKLNIERNDEIGVVSVAFSSMVVQLKNMIYMAEAATRAKSDFLARMSHEIRTPMNAILGMTYIALQNNPNLTQRNSLLKIQTAAQNLLGIINDILDFSKIEANKMELELTTFSLSGMLKSIYDLLDLKASDKKIDLVFSLDEKVPDIVVGDSLRLSQVCINLCNNAIKFTENGSVTLHVIQVKEENQKVTLQFSVSDTGIGMQADSLEHIFEAFTQEDGSTTRRFGGTGLGLAISKLLVELMHGKIWVDSTVGVGSTFYFTVILEFKENAEPLEQVKVCTDESECILIEQARILLVEDNEVNQEIASELLHGLINIYPDVANNGAEAVELCREKEFDLVLMDIQMPIMDGLEATQNIRALEVPWAKKMPIIAMTANAMSGDRDKSLLAGMNNHITKPINVSELQSVLMTWLLKAK</sequence>
<feature type="modified residue" description="4-aspartylphosphate" evidence="8">
    <location>
        <position position="679"/>
    </location>
</feature>
<keyword evidence="7" id="KW-0902">Two-component regulatory system</keyword>
<evidence type="ECO:0000259" key="11">
    <source>
        <dbReference type="PROSITE" id="PS50110"/>
    </source>
</evidence>
<dbReference type="SMART" id="SM00388">
    <property type="entry name" value="HisKA"/>
    <property type="match status" value="1"/>
</dbReference>
<dbReference type="CDD" id="cd00082">
    <property type="entry name" value="HisKA"/>
    <property type="match status" value="1"/>
</dbReference>
<feature type="domain" description="Response regulatory" evidence="11">
    <location>
        <begin position="629"/>
        <end position="748"/>
    </location>
</feature>
<dbReference type="CDD" id="cd06225">
    <property type="entry name" value="HAMP"/>
    <property type="match status" value="1"/>
</dbReference>
<evidence type="ECO:0000256" key="5">
    <source>
        <dbReference type="ARBA" id="ARBA00022679"/>
    </source>
</evidence>
<keyword evidence="14" id="KW-1185">Reference proteome</keyword>
<feature type="domain" description="Histidine kinase" evidence="10">
    <location>
        <begin position="382"/>
        <end position="603"/>
    </location>
</feature>
<dbReference type="InterPro" id="IPR005467">
    <property type="entry name" value="His_kinase_dom"/>
</dbReference>
<dbReference type="InterPro" id="IPR003661">
    <property type="entry name" value="HisK_dim/P_dom"/>
</dbReference>
<keyword evidence="9" id="KW-0812">Transmembrane</keyword>
<dbReference type="SMART" id="SM00304">
    <property type="entry name" value="HAMP"/>
    <property type="match status" value="1"/>
</dbReference>
<dbReference type="SUPFAM" id="SSF158472">
    <property type="entry name" value="HAMP domain-like"/>
    <property type="match status" value="1"/>
</dbReference>
<evidence type="ECO:0000256" key="7">
    <source>
        <dbReference type="ARBA" id="ARBA00023012"/>
    </source>
</evidence>
<gene>
    <name evidence="13" type="ORF">SAMN02745728_00655</name>
</gene>
<dbReference type="EC" id="2.7.13.3" evidence="3"/>
<dbReference type="SMART" id="SM00387">
    <property type="entry name" value="HATPase_c"/>
    <property type="match status" value="1"/>
</dbReference>
<comment type="subcellular location">
    <subcellularLocation>
        <location evidence="2">Membrane</location>
    </subcellularLocation>
</comment>
<keyword evidence="9" id="KW-1133">Transmembrane helix</keyword>
<dbReference type="AlphaFoldDB" id="A0A1M7SA00"/>